<keyword evidence="2" id="KW-0812">Transmembrane</keyword>
<reference evidence="3 4" key="1">
    <citation type="submission" date="2015-12" db="EMBL/GenBank/DDBJ databases">
        <title>The genome of Folsomia candida.</title>
        <authorList>
            <person name="Faddeeva A."/>
            <person name="Derks M.F."/>
            <person name="Anvar Y."/>
            <person name="Smit S."/>
            <person name="Van Straalen N."/>
            <person name="Roelofs D."/>
        </authorList>
    </citation>
    <scope>NUCLEOTIDE SEQUENCE [LARGE SCALE GENOMIC DNA]</scope>
    <source>
        <strain evidence="3 4">VU population</strain>
        <tissue evidence="3">Whole body</tissue>
    </source>
</reference>
<dbReference type="AlphaFoldDB" id="A0A226D0T8"/>
<proteinExistence type="predicted"/>
<feature type="region of interest" description="Disordered" evidence="1">
    <location>
        <begin position="1"/>
        <end position="20"/>
    </location>
</feature>
<evidence type="ECO:0000313" key="3">
    <source>
        <dbReference type="EMBL" id="OXA38418.1"/>
    </source>
</evidence>
<feature type="transmembrane region" description="Helical" evidence="2">
    <location>
        <begin position="25"/>
        <end position="47"/>
    </location>
</feature>
<keyword evidence="4" id="KW-1185">Reference proteome</keyword>
<keyword evidence="2" id="KW-0472">Membrane</keyword>
<evidence type="ECO:0000256" key="2">
    <source>
        <dbReference type="SAM" id="Phobius"/>
    </source>
</evidence>
<evidence type="ECO:0000256" key="1">
    <source>
        <dbReference type="SAM" id="MobiDB-lite"/>
    </source>
</evidence>
<evidence type="ECO:0000313" key="4">
    <source>
        <dbReference type="Proteomes" id="UP000198287"/>
    </source>
</evidence>
<keyword evidence="2" id="KW-1133">Transmembrane helix</keyword>
<dbReference type="Proteomes" id="UP000198287">
    <property type="component" value="Unassembled WGS sequence"/>
</dbReference>
<sequence>MSAFPDTPLPPTPPPPPVEKGDESIFPKIVECIITAVVLAIIVFRLLPFPHRAEIRSDGSTWVDLVATQLIGTDLALKFDLVQEWKDSRLAVVREGGIGKQSADTTRMNLESIKRKDGRFTPIWKPSLATVPGHVANKSGEATWWNISQPFRFVTPKPENLTDLEESSNPWRIDVTTGQCKMHANWGDFLLAKLSCLEMRFKFDKADEKKNSKHVSTDSTVVQLLFAVYGTITCIILFHLYRVYSRAGVLP</sequence>
<protein>
    <submittedName>
        <fullName evidence="3">Uncharacterized protein</fullName>
    </submittedName>
</protein>
<feature type="transmembrane region" description="Helical" evidence="2">
    <location>
        <begin position="220"/>
        <end position="241"/>
    </location>
</feature>
<feature type="compositionally biased region" description="Pro residues" evidence="1">
    <location>
        <begin position="7"/>
        <end position="18"/>
    </location>
</feature>
<comment type="caution">
    <text evidence="3">The sequence shown here is derived from an EMBL/GenBank/DDBJ whole genome shotgun (WGS) entry which is preliminary data.</text>
</comment>
<organism evidence="3 4">
    <name type="scientific">Folsomia candida</name>
    <name type="common">Springtail</name>
    <dbReference type="NCBI Taxonomy" id="158441"/>
    <lineage>
        <taxon>Eukaryota</taxon>
        <taxon>Metazoa</taxon>
        <taxon>Ecdysozoa</taxon>
        <taxon>Arthropoda</taxon>
        <taxon>Hexapoda</taxon>
        <taxon>Collembola</taxon>
        <taxon>Entomobryomorpha</taxon>
        <taxon>Isotomoidea</taxon>
        <taxon>Isotomidae</taxon>
        <taxon>Proisotominae</taxon>
        <taxon>Folsomia</taxon>
    </lineage>
</organism>
<name>A0A226D0T8_FOLCA</name>
<dbReference type="EMBL" id="LNIX01000046">
    <property type="protein sequence ID" value="OXA38418.1"/>
    <property type="molecule type" value="Genomic_DNA"/>
</dbReference>
<accession>A0A226D0T8</accession>
<gene>
    <name evidence="3" type="ORF">Fcan01_26909</name>
</gene>